<evidence type="ECO:0000313" key="2">
    <source>
        <dbReference type="Proteomes" id="UP000199169"/>
    </source>
</evidence>
<gene>
    <name evidence="1" type="ORF">ACCAA_430021</name>
</gene>
<evidence type="ECO:0000313" key="1">
    <source>
        <dbReference type="EMBL" id="SBT07411.1"/>
    </source>
</evidence>
<proteinExistence type="predicted"/>
<keyword evidence="2" id="KW-1185">Reference proteome</keyword>
<reference evidence="1 2" key="1">
    <citation type="submission" date="2016-06" db="EMBL/GenBank/DDBJ databases">
        <authorList>
            <person name="Kjaerup R.B."/>
            <person name="Dalgaard T.S."/>
            <person name="Juul-Madsen H.R."/>
        </authorList>
    </citation>
    <scope>NUCLEOTIDE SEQUENCE [LARGE SCALE GENOMIC DNA]</scope>
    <source>
        <strain evidence="1">3</strain>
    </source>
</reference>
<protein>
    <submittedName>
        <fullName evidence="1">Uncharacterized protein</fullName>
    </submittedName>
</protein>
<dbReference type="STRING" id="1860102.ACCAA_430021"/>
<organism evidence="1 2">
    <name type="scientific">Candidatus Accumulibacter aalborgensis</name>
    <dbReference type="NCBI Taxonomy" id="1860102"/>
    <lineage>
        <taxon>Bacteria</taxon>
        <taxon>Pseudomonadati</taxon>
        <taxon>Pseudomonadota</taxon>
        <taxon>Betaproteobacteria</taxon>
        <taxon>Candidatus Accumulibacter</taxon>
    </lineage>
</organism>
<sequence length="80" mass="9073">MLGECKVFRQSSRRTAADLHRRGRALCPLRRRPSSQDLDLRLRQADVPRLVALLRRPGADAAFLLSENFTQGGWSLAEKI</sequence>
<dbReference type="EMBL" id="FLQX01000120">
    <property type="protein sequence ID" value="SBT07411.1"/>
    <property type="molecule type" value="Genomic_DNA"/>
</dbReference>
<dbReference type="Proteomes" id="UP000199169">
    <property type="component" value="Unassembled WGS sequence"/>
</dbReference>
<accession>A0A1A8XRU5</accession>
<dbReference type="AlphaFoldDB" id="A0A1A8XRU5"/>
<name>A0A1A8XRU5_9PROT</name>